<evidence type="ECO:0000313" key="3">
    <source>
        <dbReference type="Proteomes" id="UP000805614"/>
    </source>
</evidence>
<protein>
    <submittedName>
        <fullName evidence="2">Alpha/beta hydrolase</fullName>
    </submittedName>
</protein>
<dbReference type="SUPFAM" id="SSF53474">
    <property type="entry name" value="alpha/beta-Hydrolases"/>
    <property type="match status" value="1"/>
</dbReference>
<sequence length="269" mass="27759">MITERALPQPRFDVLVQGKGPALLLAHGAGGGIQGNFGLVLDDLSRDHTVIGPHYPGAGGTPVATEPLQLDELADQLVASAVAEGHDSFTVLGESLGTTVAVRAATRHPERVTALVLTAGFAAADPVLALAAQLIQTLASANEWSAVARLACLSCLSPTHLAEISPADLEAMVAQTQAGMPPGTVDHFDLVSRADVRGDLASVTVPTLVVAPTGDRLVLPDSSRRLAAGIAGAKLVDLPGAAHILSEADRAIWLRLVREFLGTLPQRSA</sequence>
<keyword evidence="2" id="KW-0378">Hydrolase</keyword>
<gene>
    <name evidence="2" type="ORF">HKK74_25265</name>
</gene>
<accession>A0ABR7LVK1</accession>
<dbReference type="InterPro" id="IPR050266">
    <property type="entry name" value="AB_hydrolase_sf"/>
</dbReference>
<reference evidence="2 3" key="1">
    <citation type="submission" date="2020-06" db="EMBL/GenBank/DDBJ databases">
        <title>Actinomadura xiongansis sp. nov., isolated from soil of Baiyangdian.</title>
        <authorList>
            <person name="Zhang X."/>
        </authorList>
    </citation>
    <scope>NUCLEOTIDE SEQUENCE [LARGE SCALE GENOMIC DNA]</scope>
    <source>
        <strain evidence="2 3">HBUM206468</strain>
    </source>
</reference>
<dbReference type="Gene3D" id="3.40.50.1820">
    <property type="entry name" value="alpha/beta hydrolase"/>
    <property type="match status" value="1"/>
</dbReference>
<dbReference type="InterPro" id="IPR029058">
    <property type="entry name" value="AB_hydrolase_fold"/>
</dbReference>
<dbReference type="EMBL" id="JABVEC010000021">
    <property type="protein sequence ID" value="MBC6468780.1"/>
    <property type="molecule type" value="Genomic_DNA"/>
</dbReference>
<evidence type="ECO:0000259" key="1">
    <source>
        <dbReference type="Pfam" id="PF00561"/>
    </source>
</evidence>
<feature type="domain" description="AB hydrolase-1" evidence="1">
    <location>
        <begin position="21"/>
        <end position="245"/>
    </location>
</feature>
<evidence type="ECO:0000313" key="2">
    <source>
        <dbReference type="EMBL" id="MBC6468780.1"/>
    </source>
</evidence>
<organism evidence="2 3">
    <name type="scientific">Actinomadura alba</name>
    <dbReference type="NCBI Taxonomy" id="406431"/>
    <lineage>
        <taxon>Bacteria</taxon>
        <taxon>Bacillati</taxon>
        <taxon>Actinomycetota</taxon>
        <taxon>Actinomycetes</taxon>
        <taxon>Streptosporangiales</taxon>
        <taxon>Thermomonosporaceae</taxon>
        <taxon>Actinomadura</taxon>
    </lineage>
</organism>
<keyword evidence="3" id="KW-1185">Reference proteome</keyword>
<dbReference type="Pfam" id="PF00561">
    <property type="entry name" value="Abhydrolase_1"/>
    <property type="match status" value="1"/>
</dbReference>
<dbReference type="PANTHER" id="PTHR43798">
    <property type="entry name" value="MONOACYLGLYCEROL LIPASE"/>
    <property type="match status" value="1"/>
</dbReference>
<dbReference type="Proteomes" id="UP000805614">
    <property type="component" value="Unassembled WGS sequence"/>
</dbReference>
<dbReference type="RefSeq" id="WP_187245825.1">
    <property type="nucleotide sequence ID" value="NZ_BAAAOK010000035.1"/>
</dbReference>
<dbReference type="PRINTS" id="PR00111">
    <property type="entry name" value="ABHYDROLASE"/>
</dbReference>
<comment type="caution">
    <text evidence="2">The sequence shown here is derived from an EMBL/GenBank/DDBJ whole genome shotgun (WGS) entry which is preliminary data.</text>
</comment>
<name>A0ABR7LVK1_9ACTN</name>
<dbReference type="InterPro" id="IPR000073">
    <property type="entry name" value="AB_hydrolase_1"/>
</dbReference>
<proteinExistence type="predicted"/>
<dbReference type="GO" id="GO:0016787">
    <property type="term" value="F:hydrolase activity"/>
    <property type="evidence" value="ECO:0007669"/>
    <property type="project" value="UniProtKB-KW"/>
</dbReference>